<evidence type="ECO:0000256" key="4">
    <source>
        <dbReference type="ARBA" id="ARBA00022833"/>
    </source>
</evidence>
<name>A0A2K8KRX7_9GAMM</name>
<comment type="similarity">
    <text evidence="2">Belongs to the DODA-type extradiol aromatic ring-opening dioxygenase family.</text>
</comment>
<dbReference type="PANTHER" id="PTHR30096:SF0">
    <property type="entry name" value="4,5-DOPA DIOXYGENASE EXTRADIOL-LIKE PROTEIN"/>
    <property type="match status" value="1"/>
</dbReference>
<evidence type="ECO:0000313" key="8">
    <source>
        <dbReference type="Proteomes" id="UP000229757"/>
    </source>
</evidence>
<organism evidence="7 8">
    <name type="scientific">Reinekea forsetii</name>
    <dbReference type="NCBI Taxonomy" id="1336806"/>
    <lineage>
        <taxon>Bacteria</taxon>
        <taxon>Pseudomonadati</taxon>
        <taxon>Pseudomonadota</taxon>
        <taxon>Gammaproteobacteria</taxon>
        <taxon>Oceanospirillales</taxon>
        <taxon>Saccharospirillaceae</taxon>
        <taxon>Reinekea</taxon>
    </lineage>
</organism>
<dbReference type="SUPFAM" id="SSF53213">
    <property type="entry name" value="LigB-like"/>
    <property type="match status" value="1"/>
</dbReference>
<keyword evidence="3" id="KW-0479">Metal-binding</keyword>
<dbReference type="PIRSF" id="PIRSF006157">
    <property type="entry name" value="Doxgns_DODA"/>
    <property type="match status" value="1"/>
</dbReference>
<evidence type="ECO:0000256" key="3">
    <source>
        <dbReference type="ARBA" id="ARBA00022723"/>
    </source>
</evidence>
<evidence type="ECO:0000313" key="7">
    <source>
        <dbReference type="EMBL" id="ATX77478.1"/>
    </source>
</evidence>
<dbReference type="Pfam" id="PF02900">
    <property type="entry name" value="LigB"/>
    <property type="match status" value="1"/>
</dbReference>
<keyword evidence="5" id="KW-0560">Oxidoreductase</keyword>
<accession>A0A2K8KRX7</accession>
<feature type="domain" description="Extradiol ring-cleavage dioxygenase class III enzyme subunit B" evidence="6">
    <location>
        <begin position="12"/>
        <end position="250"/>
    </location>
</feature>
<dbReference type="PANTHER" id="PTHR30096">
    <property type="entry name" value="4,5-DOPA DIOXYGENASE EXTRADIOL-LIKE PROTEIN"/>
    <property type="match status" value="1"/>
</dbReference>
<dbReference type="Proteomes" id="UP000229757">
    <property type="component" value="Chromosome"/>
</dbReference>
<comment type="cofactor">
    <cofactor evidence="1">
        <name>Zn(2+)</name>
        <dbReference type="ChEBI" id="CHEBI:29105"/>
    </cofactor>
</comment>
<sequence length="267" mass="28881">MSTEISNGSIIFVPHGGGPLPLMDDAEHRPLTAFLRQVGGQLKRPSAIILVTAHWEANPIRVSSAAQPGMLFDYAGFPAHTYQYRYPAVGAPKLAQAIVAALQADAISAVEDAERGFDHGTFVPLMLMYPDADIPVIQMSLHPSLDPAVHIRIGQALAPFVDQGALLVGSGLSFHNMRAFGGGDTQATAKSKVFDVWLNQTLASNPDAAEYGLHHWLEAPEARFCHPREEHLLPLMVCYGAASARQQQLKPLFQGQLFKTHISGFGV</sequence>
<dbReference type="CDD" id="cd07363">
    <property type="entry name" value="45_DOPA_Dioxygenase"/>
    <property type="match status" value="1"/>
</dbReference>
<protein>
    <submittedName>
        <fullName evidence="7">Extradiol ring-cleavage dioxygenase class III protein subunit B</fullName>
    </submittedName>
</protein>
<evidence type="ECO:0000256" key="1">
    <source>
        <dbReference type="ARBA" id="ARBA00001947"/>
    </source>
</evidence>
<dbReference type="AlphaFoldDB" id="A0A2K8KRX7"/>
<dbReference type="Gene3D" id="3.40.830.10">
    <property type="entry name" value="LigB-like"/>
    <property type="match status" value="1"/>
</dbReference>
<evidence type="ECO:0000256" key="5">
    <source>
        <dbReference type="ARBA" id="ARBA00023002"/>
    </source>
</evidence>
<dbReference type="InterPro" id="IPR004183">
    <property type="entry name" value="Xdiol_dOase_suB"/>
</dbReference>
<dbReference type="GO" id="GO:0008270">
    <property type="term" value="F:zinc ion binding"/>
    <property type="evidence" value="ECO:0007669"/>
    <property type="project" value="InterPro"/>
</dbReference>
<keyword evidence="7" id="KW-0223">Dioxygenase</keyword>
<dbReference type="EMBL" id="CP011797">
    <property type="protein sequence ID" value="ATX77478.1"/>
    <property type="molecule type" value="Genomic_DNA"/>
</dbReference>
<dbReference type="RefSeq" id="WP_100257735.1">
    <property type="nucleotide sequence ID" value="NZ_CP011797.1"/>
</dbReference>
<evidence type="ECO:0000259" key="6">
    <source>
        <dbReference type="Pfam" id="PF02900"/>
    </source>
</evidence>
<proteinExistence type="inferred from homology"/>
<dbReference type="GO" id="GO:0016702">
    <property type="term" value="F:oxidoreductase activity, acting on single donors with incorporation of molecular oxygen, incorporation of two atoms of oxygen"/>
    <property type="evidence" value="ECO:0007669"/>
    <property type="project" value="UniProtKB-ARBA"/>
</dbReference>
<evidence type="ECO:0000256" key="2">
    <source>
        <dbReference type="ARBA" id="ARBA00007581"/>
    </source>
</evidence>
<keyword evidence="8" id="KW-1185">Reference proteome</keyword>
<gene>
    <name evidence="7" type="ORF">REIFOR_02347</name>
</gene>
<dbReference type="GO" id="GO:0008198">
    <property type="term" value="F:ferrous iron binding"/>
    <property type="evidence" value="ECO:0007669"/>
    <property type="project" value="InterPro"/>
</dbReference>
<reference evidence="7 8" key="1">
    <citation type="journal article" date="2017" name="Environ. Microbiol.">
        <title>Genomic and physiological analyses of 'Reinekea forsetii' reveal a versatile opportunistic lifestyle during spring algae blooms.</title>
        <authorList>
            <person name="Avci B."/>
            <person name="Hahnke R.L."/>
            <person name="Chafee M."/>
            <person name="Fischer T."/>
            <person name="Gruber-Vodicka H."/>
            <person name="Tegetmeyer H.E."/>
            <person name="Harder J."/>
            <person name="Fuchs B.M."/>
            <person name="Amann R.I."/>
            <person name="Teeling H."/>
        </authorList>
    </citation>
    <scope>NUCLEOTIDE SEQUENCE [LARGE SCALE GENOMIC DNA]</scope>
    <source>
        <strain evidence="7 8">Hel1_31_D35</strain>
    </source>
</reference>
<dbReference type="KEGG" id="rfo:REIFOR_02347"/>
<keyword evidence="4" id="KW-0862">Zinc</keyword>
<dbReference type="OrthoDB" id="9790889at2"/>
<dbReference type="InterPro" id="IPR014436">
    <property type="entry name" value="Extradiol_dOase_DODA"/>
</dbReference>